<dbReference type="EMBL" id="MNCJ02000322">
    <property type="protein sequence ID" value="KAF5800513.1"/>
    <property type="molecule type" value="Genomic_DNA"/>
</dbReference>
<gene>
    <name evidence="2" type="ORF">HanXRQr2_Chr07g0316811</name>
</gene>
<feature type="chain" id="PRO_5039893567" description="Secreted protein" evidence="1">
    <location>
        <begin position="28"/>
        <end position="82"/>
    </location>
</feature>
<reference evidence="2" key="1">
    <citation type="journal article" date="2017" name="Nature">
        <title>The sunflower genome provides insights into oil metabolism, flowering and Asterid evolution.</title>
        <authorList>
            <person name="Badouin H."/>
            <person name="Gouzy J."/>
            <person name="Grassa C.J."/>
            <person name="Murat F."/>
            <person name="Staton S.E."/>
            <person name="Cottret L."/>
            <person name="Lelandais-Briere C."/>
            <person name="Owens G.L."/>
            <person name="Carrere S."/>
            <person name="Mayjonade B."/>
            <person name="Legrand L."/>
            <person name="Gill N."/>
            <person name="Kane N.C."/>
            <person name="Bowers J.E."/>
            <person name="Hubner S."/>
            <person name="Bellec A."/>
            <person name="Berard A."/>
            <person name="Berges H."/>
            <person name="Blanchet N."/>
            <person name="Boniface M.C."/>
            <person name="Brunel D."/>
            <person name="Catrice O."/>
            <person name="Chaidir N."/>
            <person name="Claudel C."/>
            <person name="Donnadieu C."/>
            <person name="Faraut T."/>
            <person name="Fievet G."/>
            <person name="Helmstetter N."/>
            <person name="King M."/>
            <person name="Knapp S.J."/>
            <person name="Lai Z."/>
            <person name="Le Paslier M.C."/>
            <person name="Lippi Y."/>
            <person name="Lorenzon L."/>
            <person name="Mandel J.R."/>
            <person name="Marage G."/>
            <person name="Marchand G."/>
            <person name="Marquand E."/>
            <person name="Bret-Mestries E."/>
            <person name="Morien E."/>
            <person name="Nambeesan S."/>
            <person name="Nguyen T."/>
            <person name="Pegot-Espagnet P."/>
            <person name="Pouilly N."/>
            <person name="Raftis F."/>
            <person name="Sallet E."/>
            <person name="Schiex T."/>
            <person name="Thomas J."/>
            <person name="Vandecasteele C."/>
            <person name="Vares D."/>
            <person name="Vear F."/>
            <person name="Vautrin S."/>
            <person name="Crespi M."/>
            <person name="Mangin B."/>
            <person name="Burke J.M."/>
            <person name="Salse J."/>
            <person name="Munos S."/>
            <person name="Vincourt P."/>
            <person name="Rieseberg L.H."/>
            <person name="Langlade N.B."/>
        </authorList>
    </citation>
    <scope>NUCLEOTIDE SEQUENCE</scope>
    <source>
        <tissue evidence="2">Leaves</tissue>
    </source>
</reference>
<sequence length="82" mass="9499">MPIRNSFVAFTLSFFLCYIRRVGVVSGRWSGCRHGGFPRRETPPVPISLSLSFSWDGWGDHFFLMGKKKVVRWRWGKGNHTP</sequence>
<feature type="signal peptide" evidence="1">
    <location>
        <begin position="1"/>
        <end position="27"/>
    </location>
</feature>
<evidence type="ECO:0008006" key="4">
    <source>
        <dbReference type="Google" id="ProtNLM"/>
    </source>
</evidence>
<proteinExistence type="predicted"/>
<keyword evidence="1" id="KW-0732">Signal</keyword>
<evidence type="ECO:0000256" key="1">
    <source>
        <dbReference type="SAM" id="SignalP"/>
    </source>
</evidence>
<reference evidence="2" key="2">
    <citation type="submission" date="2020-06" db="EMBL/GenBank/DDBJ databases">
        <title>Helianthus annuus Genome sequencing and assembly Release 2.</title>
        <authorList>
            <person name="Gouzy J."/>
            <person name="Langlade N."/>
            <person name="Munos S."/>
        </authorList>
    </citation>
    <scope>NUCLEOTIDE SEQUENCE</scope>
    <source>
        <tissue evidence="2">Leaves</tissue>
    </source>
</reference>
<dbReference type="AlphaFoldDB" id="A0A9K3NI89"/>
<accession>A0A9K3NI89</accession>
<protein>
    <recommendedName>
        <fullName evidence="4">Secreted protein</fullName>
    </recommendedName>
</protein>
<keyword evidence="3" id="KW-1185">Reference proteome</keyword>
<name>A0A9K3NI89_HELAN</name>
<evidence type="ECO:0000313" key="3">
    <source>
        <dbReference type="Proteomes" id="UP000215914"/>
    </source>
</evidence>
<comment type="caution">
    <text evidence="2">The sequence shown here is derived from an EMBL/GenBank/DDBJ whole genome shotgun (WGS) entry which is preliminary data.</text>
</comment>
<evidence type="ECO:0000313" key="2">
    <source>
        <dbReference type="EMBL" id="KAF5800513.1"/>
    </source>
</evidence>
<dbReference type="Proteomes" id="UP000215914">
    <property type="component" value="Unassembled WGS sequence"/>
</dbReference>
<dbReference type="Gramene" id="mRNA:HanXRQr2_Chr07g0316811">
    <property type="protein sequence ID" value="mRNA:HanXRQr2_Chr07g0316811"/>
    <property type="gene ID" value="HanXRQr2_Chr07g0316811"/>
</dbReference>
<organism evidence="2 3">
    <name type="scientific">Helianthus annuus</name>
    <name type="common">Common sunflower</name>
    <dbReference type="NCBI Taxonomy" id="4232"/>
    <lineage>
        <taxon>Eukaryota</taxon>
        <taxon>Viridiplantae</taxon>
        <taxon>Streptophyta</taxon>
        <taxon>Embryophyta</taxon>
        <taxon>Tracheophyta</taxon>
        <taxon>Spermatophyta</taxon>
        <taxon>Magnoliopsida</taxon>
        <taxon>eudicotyledons</taxon>
        <taxon>Gunneridae</taxon>
        <taxon>Pentapetalae</taxon>
        <taxon>asterids</taxon>
        <taxon>campanulids</taxon>
        <taxon>Asterales</taxon>
        <taxon>Asteraceae</taxon>
        <taxon>Asteroideae</taxon>
        <taxon>Heliantheae alliance</taxon>
        <taxon>Heliantheae</taxon>
        <taxon>Helianthus</taxon>
    </lineage>
</organism>